<dbReference type="RefSeq" id="WP_154532121.1">
    <property type="nucleotide sequence ID" value="NZ_VULX01000025.1"/>
</dbReference>
<reference evidence="14 15" key="1">
    <citation type="submission" date="2019-08" db="EMBL/GenBank/DDBJ databases">
        <title>In-depth cultivation of the pig gut microbiome towards novel bacterial diversity and tailored functional studies.</title>
        <authorList>
            <person name="Wylensek D."/>
            <person name="Hitch T.C.A."/>
            <person name="Clavel T."/>
        </authorList>
    </citation>
    <scope>NUCLEOTIDE SEQUENCE [LARGE SCALE GENOMIC DNA]</scope>
    <source>
        <strain evidence="14 15">WCA-383-APC-5B</strain>
    </source>
</reference>
<dbReference type="SMART" id="SM00387">
    <property type="entry name" value="HATPase_c"/>
    <property type="match status" value="1"/>
</dbReference>
<dbReference type="PANTHER" id="PTHR45453:SF2">
    <property type="entry name" value="HISTIDINE KINASE"/>
    <property type="match status" value="1"/>
</dbReference>
<feature type="transmembrane region" description="Helical" evidence="12">
    <location>
        <begin position="38"/>
        <end position="57"/>
    </location>
</feature>
<sequence>MKLFLKHHKSYIIIYFISLFLTVLYSNLKGFIGVGEIIYIFIFNTFILFCFLLYRYYKNKQLYDLFTSGISSIDDSLDAANESELSKDVSKLLIRQYDLYISNMEKCDKKYKDHLTFINQWVHQMKTPIAVMKLQLKEFEGEERAAEMQEEMDKLIRGLDKSLYYARLDSFQKDFIIKKVNLKEIIRESVNENKRLFIKNRITPRLDIDNDITILSDYKWLKFVVQQIIENGIKYSRNKGTMLFIESVKDKDKVKLNIKDGGIGIAKKDLRRVFDQFFTGENGRKYGESTGMGLYLCREVLTKLGHVITVESEIDKGTTVTIEFIAHD</sequence>
<evidence type="ECO:0000256" key="7">
    <source>
        <dbReference type="ARBA" id="ARBA00022692"/>
    </source>
</evidence>
<dbReference type="FunFam" id="3.30.565.10:FF:000057">
    <property type="entry name" value="Sensor histidine kinase"/>
    <property type="match status" value="1"/>
</dbReference>
<keyword evidence="15" id="KW-1185">Reference proteome</keyword>
<keyword evidence="8 14" id="KW-0418">Kinase</keyword>
<dbReference type="InterPro" id="IPR004358">
    <property type="entry name" value="Sig_transdc_His_kin-like_C"/>
</dbReference>
<dbReference type="SUPFAM" id="SSF55874">
    <property type="entry name" value="ATPase domain of HSP90 chaperone/DNA topoisomerase II/histidine kinase"/>
    <property type="match status" value="1"/>
</dbReference>
<dbReference type="InterPro" id="IPR036890">
    <property type="entry name" value="HATPase_C_sf"/>
</dbReference>
<evidence type="ECO:0000256" key="9">
    <source>
        <dbReference type="ARBA" id="ARBA00022989"/>
    </source>
</evidence>
<evidence type="ECO:0000256" key="10">
    <source>
        <dbReference type="ARBA" id="ARBA00023012"/>
    </source>
</evidence>
<evidence type="ECO:0000256" key="5">
    <source>
        <dbReference type="ARBA" id="ARBA00022553"/>
    </source>
</evidence>
<evidence type="ECO:0000256" key="4">
    <source>
        <dbReference type="ARBA" id="ARBA00022475"/>
    </source>
</evidence>
<keyword evidence="10" id="KW-0902">Two-component regulatory system</keyword>
<keyword evidence="4" id="KW-1003">Cell membrane</keyword>
<evidence type="ECO:0000256" key="3">
    <source>
        <dbReference type="ARBA" id="ARBA00012438"/>
    </source>
</evidence>
<evidence type="ECO:0000313" key="14">
    <source>
        <dbReference type="EMBL" id="MSR92225.1"/>
    </source>
</evidence>
<comment type="caution">
    <text evidence="14">The sequence shown here is derived from an EMBL/GenBank/DDBJ whole genome shotgun (WGS) entry which is preliminary data.</text>
</comment>
<keyword evidence="7 12" id="KW-0812">Transmembrane</keyword>
<dbReference type="InterPro" id="IPR050351">
    <property type="entry name" value="BphY/WalK/GraS-like"/>
</dbReference>
<evidence type="ECO:0000256" key="11">
    <source>
        <dbReference type="ARBA" id="ARBA00023136"/>
    </source>
</evidence>
<evidence type="ECO:0000256" key="1">
    <source>
        <dbReference type="ARBA" id="ARBA00000085"/>
    </source>
</evidence>
<evidence type="ECO:0000256" key="6">
    <source>
        <dbReference type="ARBA" id="ARBA00022679"/>
    </source>
</evidence>
<keyword evidence="9 12" id="KW-1133">Transmembrane helix</keyword>
<evidence type="ECO:0000256" key="12">
    <source>
        <dbReference type="SAM" id="Phobius"/>
    </source>
</evidence>
<proteinExistence type="predicted"/>
<evidence type="ECO:0000313" key="15">
    <source>
        <dbReference type="Proteomes" id="UP000460287"/>
    </source>
</evidence>
<protein>
    <recommendedName>
        <fullName evidence="3">histidine kinase</fullName>
        <ecNumber evidence="3">2.7.13.3</ecNumber>
    </recommendedName>
</protein>
<dbReference type="InterPro" id="IPR005467">
    <property type="entry name" value="His_kinase_dom"/>
</dbReference>
<evidence type="ECO:0000256" key="8">
    <source>
        <dbReference type="ARBA" id="ARBA00022777"/>
    </source>
</evidence>
<dbReference type="Gene3D" id="3.30.565.10">
    <property type="entry name" value="Histidine kinase-like ATPase, C-terminal domain"/>
    <property type="match status" value="1"/>
</dbReference>
<dbReference type="GO" id="GO:0016036">
    <property type="term" value="P:cellular response to phosphate starvation"/>
    <property type="evidence" value="ECO:0007669"/>
    <property type="project" value="TreeGrafter"/>
</dbReference>
<dbReference type="GO" id="GO:0005886">
    <property type="term" value="C:plasma membrane"/>
    <property type="evidence" value="ECO:0007669"/>
    <property type="project" value="UniProtKB-SubCell"/>
</dbReference>
<dbReference type="PANTHER" id="PTHR45453">
    <property type="entry name" value="PHOSPHATE REGULON SENSOR PROTEIN PHOR"/>
    <property type="match status" value="1"/>
</dbReference>
<keyword evidence="5" id="KW-0597">Phosphoprotein</keyword>
<keyword evidence="6" id="KW-0808">Transferase</keyword>
<comment type="catalytic activity">
    <reaction evidence="1">
        <text>ATP + protein L-histidine = ADP + protein N-phospho-L-histidine.</text>
        <dbReference type="EC" id="2.7.13.3"/>
    </reaction>
</comment>
<dbReference type="GO" id="GO:0000155">
    <property type="term" value="F:phosphorelay sensor kinase activity"/>
    <property type="evidence" value="ECO:0007669"/>
    <property type="project" value="InterPro"/>
</dbReference>
<dbReference type="GO" id="GO:0004721">
    <property type="term" value="F:phosphoprotein phosphatase activity"/>
    <property type="evidence" value="ECO:0007669"/>
    <property type="project" value="TreeGrafter"/>
</dbReference>
<evidence type="ECO:0000259" key="13">
    <source>
        <dbReference type="PROSITE" id="PS50109"/>
    </source>
</evidence>
<dbReference type="InterPro" id="IPR003594">
    <property type="entry name" value="HATPase_dom"/>
</dbReference>
<name>A0A7X2N0X5_9CLOT</name>
<comment type="subcellular location">
    <subcellularLocation>
        <location evidence="2">Cell membrane</location>
        <topology evidence="2">Multi-pass membrane protein</topology>
    </subcellularLocation>
</comment>
<dbReference type="EC" id="2.7.13.3" evidence="3"/>
<dbReference type="InterPro" id="IPR003661">
    <property type="entry name" value="HisK_dim/P_dom"/>
</dbReference>
<keyword evidence="11 12" id="KW-0472">Membrane</keyword>
<dbReference type="Proteomes" id="UP000460287">
    <property type="component" value="Unassembled WGS sequence"/>
</dbReference>
<accession>A0A7X2N0X5</accession>
<dbReference type="Pfam" id="PF02518">
    <property type="entry name" value="HATPase_c"/>
    <property type="match status" value="1"/>
</dbReference>
<dbReference type="SMART" id="SM00388">
    <property type="entry name" value="HisKA"/>
    <property type="match status" value="1"/>
</dbReference>
<feature type="transmembrane region" description="Helical" evidence="12">
    <location>
        <begin position="12"/>
        <end position="32"/>
    </location>
</feature>
<dbReference type="PRINTS" id="PR00344">
    <property type="entry name" value="BCTRLSENSOR"/>
</dbReference>
<evidence type="ECO:0000256" key="2">
    <source>
        <dbReference type="ARBA" id="ARBA00004651"/>
    </source>
</evidence>
<feature type="domain" description="Histidine kinase" evidence="13">
    <location>
        <begin position="120"/>
        <end position="328"/>
    </location>
</feature>
<dbReference type="AlphaFoldDB" id="A0A7X2N0X5"/>
<organism evidence="14 15">
    <name type="scientific">Inconstantimicrobium porci</name>
    <dbReference type="NCBI Taxonomy" id="2652291"/>
    <lineage>
        <taxon>Bacteria</taxon>
        <taxon>Bacillati</taxon>
        <taxon>Bacillota</taxon>
        <taxon>Clostridia</taxon>
        <taxon>Eubacteriales</taxon>
        <taxon>Clostridiaceae</taxon>
        <taxon>Inconstantimicrobium</taxon>
    </lineage>
</organism>
<dbReference type="PROSITE" id="PS50109">
    <property type="entry name" value="HIS_KIN"/>
    <property type="match status" value="1"/>
</dbReference>
<dbReference type="EMBL" id="VULX01000025">
    <property type="protein sequence ID" value="MSR92225.1"/>
    <property type="molecule type" value="Genomic_DNA"/>
</dbReference>
<gene>
    <name evidence="14" type="ORF">FYJ33_12675</name>
</gene>